<dbReference type="Pfam" id="PF13181">
    <property type="entry name" value="TPR_8"/>
    <property type="match status" value="2"/>
</dbReference>
<dbReference type="EMBL" id="SMBZ01000001">
    <property type="protein sequence ID" value="TCV20841.1"/>
    <property type="molecule type" value="Genomic_DNA"/>
</dbReference>
<dbReference type="Proteomes" id="UP000295197">
    <property type="component" value="Unassembled WGS sequence"/>
</dbReference>
<dbReference type="RefSeq" id="WP_132775995.1">
    <property type="nucleotide sequence ID" value="NZ_SMBZ01000001.1"/>
</dbReference>
<evidence type="ECO:0000313" key="3">
    <source>
        <dbReference type="Proteomes" id="UP000295197"/>
    </source>
</evidence>
<dbReference type="InterPro" id="IPR019734">
    <property type="entry name" value="TPR_rpt"/>
</dbReference>
<proteinExistence type="predicted"/>
<reference evidence="2 3" key="1">
    <citation type="submission" date="2019-03" db="EMBL/GenBank/DDBJ databases">
        <title>Genomic Encyclopedia of Type Strains, Phase IV (KMG-IV): sequencing the most valuable type-strain genomes for metagenomic binning, comparative biology and taxonomic classification.</title>
        <authorList>
            <person name="Goeker M."/>
        </authorList>
    </citation>
    <scope>NUCLEOTIDE SEQUENCE [LARGE SCALE GENOMIC DNA]</scope>
    <source>
        <strain evidence="2 3">DSM 22362</strain>
    </source>
</reference>
<evidence type="ECO:0000313" key="2">
    <source>
        <dbReference type="EMBL" id="TCV20841.1"/>
    </source>
</evidence>
<dbReference type="SUPFAM" id="SSF48452">
    <property type="entry name" value="TPR-like"/>
    <property type="match status" value="1"/>
</dbReference>
<gene>
    <name evidence="2" type="ORF">EDC17_1001184</name>
</gene>
<feature type="signal peptide" evidence="1">
    <location>
        <begin position="1"/>
        <end position="20"/>
    </location>
</feature>
<dbReference type="PROSITE" id="PS51257">
    <property type="entry name" value="PROKAR_LIPOPROTEIN"/>
    <property type="match status" value="1"/>
</dbReference>
<dbReference type="OrthoDB" id="9780183at2"/>
<protein>
    <submittedName>
        <fullName evidence="2">Tetratricopeptide repeat protein</fullName>
    </submittedName>
</protein>
<sequence length="196" mass="22191">MKLKSIYLFSLLLLVFQGCNQPNYKKEAIEINNKGTQFFQQNLKDSALIYFSLATDKNPQYALAHQNKANALISLKQYDKAILAIDDLIKIQPYAEAFTIKGMLLDKTNKPDEAKQAYSEGLKKFEERLTSTSDANKSMIILEIGQLHFLKGDSSQAKTILEEHKAKAQDLGTADSILNNLQQKDKYIDWVLQKVG</sequence>
<dbReference type="Gene3D" id="1.25.40.10">
    <property type="entry name" value="Tetratricopeptide repeat domain"/>
    <property type="match status" value="1"/>
</dbReference>
<dbReference type="AlphaFoldDB" id="A0A4R3W3C7"/>
<dbReference type="SMART" id="SM00028">
    <property type="entry name" value="TPR"/>
    <property type="match status" value="4"/>
</dbReference>
<name>A0A4R3W3C7_9SPHI</name>
<comment type="caution">
    <text evidence="2">The sequence shown here is derived from an EMBL/GenBank/DDBJ whole genome shotgun (WGS) entry which is preliminary data.</text>
</comment>
<evidence type="ECO:0000256" key="1">
    <source>
        <dbReference type="SAM" id="SignalP"/>
    </source>
</evidence>
<accession>A0A4R3W3C7</accession>
<organism evidence="2 3">
    <name type="scientific">Sphingobacterium alimentarium</name>
    <dbReference type="NCBI Taxonomy" id="797292"/>
    <lineage>
        <taxon>Bacteria</taxon>
        <taxon>Pseudomonadati</taxon>
        <taxon>Bacteroidota</taxon>
        <taxon>Sphingobacteriia</taxon>
        <taxon>Sphingobacteriales</taxon>
        <taxon>Sphingobacteriaceae</taxon>
        <taxon>Sphingobacterium</taxon>
    </lineage>
</organism>
<feature type="chain" id="PRO_5020260691" evidence="1">
    <location>
        <begin position="21"/>
        <end position="196"/>
    </location>
</feature>
<dbReference type="InterPro" id="IPR011990">
    <property type="entry name" value="TPR-like_helical_dom_sf"/>
</dbReference>
<keyword evidence="3" id="KW-1185">Reference proteome</keyword>
<keyword evidence="1" id="KW-0732">Signal</keyword>